<dbReference type="PANTHER" id="PTHR37984">
    <property type="entry name" value="PROTEIN CBG26694"/>
    <property type="match status" value="1"/>
</dbReference>
<accession>A0A0K0FGI7</accession>
<dbReference type="Proteomes" id="UP000035680">
    <property type="component" value="Unassembled WGS sequence"/>
</dbReference>
<reference evidence="2" key="2">
    <citation type="submission" date="2015-08" db="UniProtKB">
        <authorList>
            <consortium name="WormBaseParasite"/>
        </authorList>
    </citation>
    <scope>IDENTIFICATION</scope>
</reference>
<dbReference type="WBParaSite" id="SVE_0799000.1">
    <property type="protein sequence ID" value="SVE_0799000.1"/>
    <property type="gene ID" value="SVE_0799000"/>
</dbReference>
<evidence type="ECO:0000313" key="2">
    <source>
        <dbReference type="WBParaSite" id="SVE_0799000.1"/>
    </source>
</evidence>
<dbReference type="PANTHER" id="PTHR37984:SF5">
    <property type="entry name" value="PROTEIN NYNRIN-LIKE"/>
    <property type="match status" value="1"/>
</dbReference>
<dbReference type="AlphaFoldDB" id="A0A0K0FGI7"/>
<keyword evidence="1" id="KW-1185">Reference proteome</keyword>
<evidence type="ECO:0000313" key="1">
    <source>
        <dbReference type="Proteomes" id="UP000035680"/>
    </source>
</evidence>
<dbReference type="SUPFAM" id="SSF56672">
    <property type="entry name" value="DNA/RNA polymerases"/>
    <property type="match status" value="2"/>
</dbReference>
<dbReference type="Gene3D" id="3.10.10.10">
    <property type="entry name" value="HIV Type 1 Reverse Transcriptase, subunit A, domain 1"/>
    <property type="match status" value="1"/>
</dbReference>
<protein>
    <submittedName>
        <fullName evidence="2">Reverse transcriptase domain-containing protein</fullName>
    </submittedName>
</protein>
<dbReference type="InterPro" id="IPR043502">
    <property type="entry name" value="DNA/RNA_pol_sf"/>
</dbReference>
<sequence>MADVNLNQFGVQCPINNNVFALRSKVLMMAEIEICKTLKLVCEMKKLLRKENLINVAKMSLNVDEIQFLNFMVSAKSLDACLENVKAVQEVQASVGKKSLQGFIGMIQYYRGYNFHGRKKFIDKKDCVSTENKGNSGECFGYRETGYHKNNCLKSGNRVKKIKSLVENAIRVKLLENMIGKLPEKDHSGEFVRRTKNLKNGTLVSDLKFKSCRVDCKAEFYLSVGISYGSKDVKFKPVVGLVDTGSTKCIILRSNAHLIGISCNFLHPKTYSLANNSSWRVLGEVEVQIKVSKSVVDVKVAVVHDYEVSHGRRTCIDGHPAKKILQYVSYSTKVLFQRLSQLQGATKFSNFDLRQFYLQVKMADVNLNQFGVQCPISNKVFALRSKDLMMAKIEISKTLKLDCKMEKIAPERKFGLFLYEDDIVFFSKKELESLHFKMIEINVAKMLLNVDEIQFLNFMVSTKSLDACLENVKAVQKVQALLEKNLCKDLLA</sequence>
<reference evidence="1" key="1">
    <citation type="submission" date="2014-07" db="EMBL/GenBank/DDBJ databases">
        <authorList>
            <person name="Martin A.A"/>
            <person name="De Silva N."/>
        </authorList>
    </citation>
    <scope>NUCLEOTIDE SEQUENCE</scope>
</reference>
<organism evidence="1 2">
    <name type="scientific">Strongyloides venezuelensis</name>
    <name type="common">Threadworm</name>
    <dbReference type="NCBI Taxonomy" id="75913"/>
    <lineage>
        <taxon>Eukaryota</taxon>
        <taxon>Metazoa</taxon>
        <taxon>Ecdysozoa</taxon>
        <taxon>Nematoda</taxon>
        <taxon>Chromadorea</taxon>
        <taxon>Rhabditida</taxon>
        <taxon>Tylenchina</taxon>
        <taxon>Panagrolaimomorpha</taxon>
        <taxon>Strongyloidoidea</taxon>
        <taxon>Strongyloididae</taxon>
        <taxon>Strongyloides</taxon>
    </lineage>
</organism>
<name>A0A0K0FGI7_STRVS</name>
<dbReference type="InterPro" id="IPR050951">
    <property type="entry name" value="Retrovirus_Pol_polyprotein"/>
</dbReference>
<proteinExistence type="predicted"/>
<dbReference type="STRING" id="75913.A0A0K0FGI7"/>
<dbReference type="Gene3D" id="3.30.70.270">
    <property type="match status" value="1"/>
</dbReference>
<dbReference type="InterPro" id="IPR043128">
    <property type="entry name" value="Rev_trsase/Diguanyl_cyclase"/>
</dbReference>